<accession>A0ACB7YT55</accession>
<comment type="caution">
    <text evidence="1">The sequence shown here is derived from an EMBL/GenBank/DDBJ whole genome shotgun (WGS) entry which is preliminary data.</text>
</comment>
<name>A0ACB7YT55_9ERIC</name>
<proteinExistence type="predicted"/>
<keyword evidence="2" id="KW-1185">Reference proteome</keyword>
<organism evidence="1 2">
    <name type="scientific">Vaccinium darrowii</name>
    <dbReference type="NCBI Taxonomy" id="229202"/>
    <lineage>
        <taxon>Eukaryota</taxon>
        <taxon>Viridiplantae</taxon>
        <taxon>Streptophyta</taxon>
        <taxon>Embryophyta</taxon>
        <taxon>Tracheophyta</taxon>
        <taxon>Spermatophyta</taxon>
        <taxon>Magnoliopsida</taxon>
        <taxon>eudicotyledons</taxon>
        <taxon>Gunneridae</taxon>
        <taxon>Pentapetalae</taxon>
        <taxon>asterids</taxon>
        <taxon>Ericales</taxon>
        <taxon>Ericaceae</taxon>
        <taxon>Vaccinioideae</taxon>
        <taxon>Vaccinieae</taxon>
        <taxon>Vaccinium</taxon>
    </lineage>
</organism>
<sequence>MQQANVVPDKVTFVSVLLACGDVGPLGTCKMVHEFIENSRFEIDFKLGTALANMYAKCGDIDNSLKIFNAMSKKELFPWSAMIVGLANQELVIG</sequence>
<evidence type="ECO:0000313" key="2">
    <source>
        <dbReference type="Proteomes" id="UP000828048"/>
    </source>
</evidence>
<dbReference type="EMBL" id="CM037153">
    <property type="protein sequence ID" value="KAH7856866.1"/>
    <property type="molecule type" value="Genomic_DNA"/>
</dbReference>
<protein>
    <submittedName>
        <fullName evidence="1">Uncharacterized protein</fullName>
    </submittedName>
</protein>
<reference evidence="1 2" key="1">
    <citation type="journal article" date="2021" name="Hortic Res">
        <title>High-quality reference genome and annotation aids understanding of berry development for evergreen blueberry (Vaccinium darrowii).</title>
        <authorList>
            <person name="Yu J."/>
            <person name="Hulse-Kemp A.M."/>
            <person name="Babiker E."/>
            <person name="Staton M."/>
        </authorList>
    </citation>
    <scope>NUCLEOTIDE SEQUENCE [LARGE SCALE GENOMIC DNA]</scope>
    <source>
        <strain evidence="2">cv. NJ 8807/NJ 8810</strain>
        <tissue evidence="1">Young leaf</tissue>
    </source>
</reference>
<dbReference type="Proteomes" id="UP000828048">
    <property type="component" value="Chromosome 3"/>
</dbReference>
<evidence type="ECO:0000313" key="1">
    <source>
        <dbReference type="EMBL" id="KAH7856866.1"/>
    </source>
</evidence>
<gene>
    <name evidence="1" type="ORF">Vadar_006410</name>
</gene>